<evidence type="ECO:0000313" key="9">
    <source>
        <dbReference type="Proteomes" id="UP000295680"/>
    </source>
</evidence>
<feature type="transmembrane region" description="Helical" evidence="6">
    <location>
        <begin position="321"/>
        <end position="339"/>
    </location>
</feature>
<dbReference type="InterPro" id="IPR036259">
    <property type="entry name" value="MFS_trans_sf"/>
</dbReference>
<dbReference type="AlphaFoldDB" id="A0A4R2JUB6"/>
<evidence type="ECO:0000256" key="3">
    <source>
        <dbReference type="ARBA" id="ARBA00022692"/>
    </source>
</evidence>
<feature type="transmembrane region" description="Helical" evidence="6">
    <location>
        <begin position="256"/>
        <end position="277"/>
    </location>
</feature>
<evidence type="ECO:0000256" key="5">
    <source>
        <dbReference type="ARBA" id="ARBA00023136"/>
    </source>
</evidence>
<dbReference type="PROSITE" id="PS50850">
    <property type="entry name" value="MFS"/>
    <property type="match status" value="1"/>
</dbReference>
<dbReference type="OrthoDB" id="9768783at2"/>
<comment type="caution">
    <text evidence="8">The sequence shown here is derived from an EMBL/GenBank/DDBJ whole genome shotgun (WGS) entry which is preliminary data.</text>
</comment>
<dbReference type="PANTHER" id="PTHR23519">
    <property type="entry name" value="AUTOPHAGY-RELATED PROTEIN 22"/>
    <property type="match status" value="1"/>
</dbReference>
<dbReference type="InterPro" id="IPR020846">
    <property type="entry name" value="MFS_dom"/>
</dbReference>
<keyword evidence="4 6" id="KW-1133">Transmembrane helix</keyword>
<dbReference type="GO" id="GO:0005886">
    <property type="term" value="C:plasma membrane"/>
    <property type="evidence" value="ECO:0007669"/>
    <property type="project" value="UniProtKB-SubCell"/>
</dbReference>
<keyword evidence="9" id="KW-1185">Reference proteome</keyword>
<feature type="transmembrane region" description="Helical" evidence="6">
    <location>
        <begin position="128"/>
        <end position="146"/>
    </location>
</feature>
<feature type="transmembrane region" description="Helical" evidence="6">
    <location>
        <begin position="167"/>
        <end position="189"/>
    </location>
</feature>
<keyword evidence="3 6" id="KW-0812">Transmembrane</keyword>
<dbReference type="SUPFAM" id="SSF103473">
    <property type="entry name" value="MFS general substrate transporter"/>
    <property type="match status" value="1"/>
</dbReference>
<protein>
    <submittedName>
        <fullName evidence="8">UMF1 family MFS transporter</fullName>
    </submittedName>
</protein>
<dbReference type="EMBL" id="SLWS01000003">
    <property type="protein sequence ID" value="TCO60898.1"/>
    <property type="molecule type" value="Genomic_DNA"/>
</dbReference>
<reference evidence="8 9" key="1">
    <citation type="submission" date="2019-03" db="EMBL/GenBank/DDBJ databases">
        <title>Genomic Encyclopedia of Type Strains, Phase IV (KMG-IV): sequencing the most valuable type-strain genomes for metagenomic binning, comparative biology and taxonomic classification.</title>
        <authorList>
            <person name="Goeker M."/>
        </authorList>
    </citation>
    <scope>NUCLEOTIDE SEQUENCE [LARGE SCALE GENOMIC DNA]</scope>
    <source>
        <strain evidence="8 9">DSM 45934</strain>
    </source>
</reference>
<keyword evidence="5 6" id="KW-0472">Membrane</keyword>
<evidence type="ECO:0000256" key="1">
    <source>
        <dbReference type="ARBA" id="ARBA00004651"/>
    </source>
</evidence>
<dbReference type="InterPro" id="IPR024671">
    <property type="entry name" value="Atg22-like"/>
</dbReference>
<evidence type="ECO:0000256" key="6">
    <source>
        <dbReference type="SAM" id="Phobius"/>
    </source>
</evidence>
<dbReference type="Pfam" id="PF11700">
    <property type="entry name" value="ATG22"/>
    <property type="match status" value="1"/>
</dbReference>
<comment type="subcellular location">
    <subcellularLocation>
        <location evidence="1">Cell membrane</location>
        <topology evidence="1">Multi-pass membrane protein</topology>
    </subcellularLocation>
</comment>
<proteinExistence type="predicted"/>
<feature type="transmembrane region" description="Helical" evidence="6">
    <location>
        <begin position="102"/>
        <end position="122"/>
    </location>
</feature>
<evidence type="ECO:0000313" key="8">
    <source>
        <dbReference type="EMBL" id="TCO60898.1"/>
    </source>
</evidence>
<feature type="transmembrane region" description="Helical" evidence="6">
    <location>
        <begin position="20"/>
        <end position="41"/>
    </location>
</feature>
<dbReference type="Gene3D" id="1.20.1250.20">
    <property type="entry name" value="MFS general substrate transporter like domains"/>
    <property type="match status" value="2"/>
</dbReference>
<name>A0A4R2JUB6_9PSEU</name>
<evidence type="ECO:0000259" key="7">
    <source>
        <dbReference type="PROSITE" id="PS50850"/>
    </source>
</evidence>
<feature type="transmembrane region" description="Helical" evidence="6">
    <location>
        <begin position="195"/>
        <end position="218"/>
    </location>
</feature>
<accession>A0A4R2JUB6</accession>
<feature type="transmembrane region" description="Helical" evidence="6">
    <location>
        <begin position="384"/>
        <end position="404"/>
    </location>
</feature>
<organism evidence="8 9">
    <name type="scientific">Actinocrispum wychmicini</name>
    <dbReference type="NCBI Taxonomy" id="1213861"/>
    <lineage>
        <taxon>Bacteria</taxon>
        <taxon>Bacillati</taxon>
        <taxon>Actinomycetota</taxon>
        <taxon>Actinomycetes</taxon>
        <taxon>Pseudonocardiales</taxon>
        <taxon>Pseudonocardiaceae</taxon>
        <taxon>Actinocrispum</taxon>
    </lineage>
</organism>
<dbReference type="PANTHER" id="PTHR23519:SF1">
    <property type="entry name" value="AUTOPHAGY-RELATED PROTEIN 22"/>
    <property type="match status" value="1"/>
</dbReference>
<feature type="transmembrane region" description="Helical" evidence="6">
    <location>
        <begin position="345"/>
        <end position="364"/>
    </location>
</feature>
<evidence type="ECO:0000256" key="4">
    <source>
        <dbReference type="ARBA" id="ARBA00022989"/>
    </source>
</evidence>
<feature type="transmembrane region" description="Helical" evidence="6">
    <location>
        <begin position="289"/>
        <end position="309"/>
    </location>
</feature>
<evidence type="ECO:0000256" key="2">
    <source>
        <dbReference type="ARBA" id="ARBA00022448"/>
    </source>
</evidence>
<keyword evidence="2" id="KW-0813">Transport</keyword>
<dbReference type="InterPro" id="IPR050495">
    <property type="entry name" value="ATG22/LtaA_families"/>
</dbReference>
<feature type="transmembrane region" description="Helical" evidence="6">
    <location>
        <begin position="71"/>
        <end position="90"/>
    </location>
</feature>
<dbReference type="RefSeq" id="WP_132116220.1">
    <property type="nucleotide sequence ID" value="NZ_SLWS01000003.1"/>
</dbReference>
<dbReference type="Proteomes" id="UP000295680">
    <property type="component" value="Unassembled WGS sequence"/>
</dbReference>
<gene>
    <name evidence="8" type="ORF">EV192_103480</name>
</gene>
<feature type="domain" description="Major facilitator superfamily (MFS) profile" evidence="7">
    <location>
        <begin position="253"/>
        <end position="452"/>
    </location>
</feature>
<feature type="transmembrane region" description="Helical" evidence="6">
    <location>
        <begin position="410"/>
        <end position="429"/>
    </location>
</feature>
<dbReference type="GO" id="GO:0022857">
    <property type="term" value="F:transmembrane transporter activity"/>
    <property type="evidence" value="ECO:0007669"/>
    <property type="project" value="InterPro"/>
</dbReference>
<sequence length="452" mass="48733">MAEVLTQPTAPRDALKRQRLGWYGYAWASHTFEVTVITVFMSRYLPSTAINAVGDNGRLHVLGIPIAPGSLFTYVISLSSISLFILLPIMGAITDRTGSKRAMLLGFGYLSAASVTAMWFVGRTDWQLGSILMIVAYLTYSAAKVVSNSLLADLADADQRDKISSRGWAISYVGGGILLAINFVFSFMIDDKALLARVSLASAGIWWAAFALVPVFLLRNLPRSVPDRKIEGSVITAGFRELGDTLRKLRAYPQSLLFLVAFLVYYDGISTLTTLSADYGEKELHLSDQTLLSAILIVQFAAFGGALLLGRLSERWGAKRVISASLVVWIFVVVAAYFLQVGSALQFYGLAMLLSIVLGGTQALSRSLYSNMIPRGKEAEFFSLYEVSSSGTSALGPLLFGLALQNTGSYRVAIFSLIAFFVVGLAIVLKVNVPKAVAAAGNTLPRSLSGKG</sequence>